<evidence type="ECO:0000256" key="1">
    <source>
        <dbReference type="SAM" id="MobiDB-lite"/>
    </source>
</evidence>
<dbReference type="AlphaFoldDB" id="A0A8K0TTR3"/>
<dbReference type="EMBL" id="JAGPXD010000001">
    <property type="protein sequence ID" value="KAH7376552.1"/>
    <property type="molecule type" value="Genomic_DNA"/>
</dbReference>
<name>A0A8K0TTR3_9PEZI</name>
<comment type="caution">
    <text evidence="2">The sequence shown here is derived from an EMBL/GenBank/DDBJ whole genome shotgun (WGS) entry which is preliminary data.</text>
</comment>
<protein>
    <submittedName>
        <fullName evidence="2">Uncharacterized protein</fullName>
    </submittedName>
</protein>
<accession>A0A8K0TTR3</accession>
<evidence type="ECO:0000313" key="3">
    <source>
        <dbReference type="Proteomes" id="UP000813385"/>
    </source>
</evidence>
<organism evidence="2 3">
    <name type="scientific">Plectosphaerella cucumerina</name>
    <dbReference type="NCBI Taxonomy" id="40658"/>
    <lineage>
        <taxon>Eukaryota</taxon>
        <taxon>Fungi</taxon>
        <taxon>Dikarya</taxon>
        <taxon>Ascomycota</taxon>
        <taxon>Pezizomycotina</taxon>
        <taxon>Sordariomycetes</taxon>
        <taxon>Hypocreomycetidae</taxon>
        <taxon>Glomerellales</taxon>
        <taxon>Plectosphaerellaceae</taxon>
        <taxon>Plectosphaerella</taxon>
    </lineage>
</organism>
<keyword evidence="3" id="KW-1185">Reference proteome</keyword>
<evidence type="ECO:0000313" key="2">
    <source>
        <dbReference type="EMBL" id="KAH7376552.1"/>
    </source>
</evidence>
<gene>
    <name evidence="2" type="ORF">B0T11DRAFT_22471</name>
</gene>
<proteinExistence type="predicted"/>
<reference evidence="2" key="1">
    <citation type="journal article" date="2021" name="Nat. Commun.">
        <title>Genetic determinants of endophytism in the Arabidopsis root mycobiome.</title>
        <authorList>
            <person name="Mesny F."/>
            <person name="Miyauchi S."/>
            <person name="Thiergart T."/>
            <person name="Pickel B."/>
            <person name="Atanasova L."/>
            <person name="Karlsson M."/>
            <person name="Huettel B."/>
            <person name="Barry K.W."/>
            <person name="Haridas S."/>
            <person name="Chen C."/>
            <person name="Bauer D."/>
            <person name="Andreopoulos W."/>
            <person name="Pangilinan J."/>
            <person name="LaButti K."/>
            <person name="Riley R."/>
            <person name="Lipzen A."/>
            <person name="Clum A."/>
            <person name="Drula E."/>
            <person name="Henrissat B."/>
            <person name="Kohler A."/>
            <person name="Grigoriev I.V."/>
            <person name="Martin F.M."/>
            <person name="Hacquard S."/>
        </authorList>
    </citation>
    <scope>NUCLEOTIDE SEQUENCE</scope>
    <source>
        <strain evidence="2">MPI-CAGE-AT-0016</strain>
    </source>
</reference>
<dbReference type="Proteomes" id="UP000813385">
    <property type="component" value="Unassembled WGS sequence"/>
</dbReference>
<sequence>MLLGTCLRVKAPAATMGCVARLQGSTRCSQRHRGTPRGLLTVILCGSCADYLFQSQLRHDVCPERLGLQFVHANKIQLMESRDMGQLALFDHVNALSACVVARATKKPGQRAGCSQIGCPTDRQTPRPLRSAPPCRRRRVVGSEHVGLRRRFPAWHKTRAPIA</sequence>
<feature type="region of interest" description="Disordered" evidence="1">
    <location>
        <begin position="113"/>
        <end position="134"/>
    </location>
</feature>